<sequence length="204" mass="20638">MRRLVVLAALVGALAGCGAAEPGPRTVVPGAPGEPARVMDGAEAAQRRAPVPVSPADVEFVAAMVPHHEQALALAALAPGRAADPGVLAMAERIAAVQGPEVAVLRAWLDRHASGHPGHPAHAAMPGMVAPERLAELAAASGPAFDRLFVATMITHHEGALAMAAQVRASGTDLFVAGFADDVVATQSADIDRLRGLPPGGLPQ</sequence>
<keyword evidence="4" id="KW-1185">Reference proteome</keyword>
<name>A0A6M6JKF3_9PSEU</name>
<dbReference type="PROSITE" id="PS51257">
    <property type="entry name" value="PROKAR_LIPOPROTEIN"/>
    <property type="match status" value="1"/>
</dbReference>
<dbReference type="RefSeq" id="WP_172162317.1">
    <property type="nucleotide sequence ID" value="NZ_CP053564.1"/>
</dbReference>
<accession>A0A6M6JKF3</accession>
<evidence type="ECO:0000313" key="3">
    <source>
        <dbReference type="EMBL" id="QJY48518.1"/>
    </source>
</evidence>
<evidence type="ECO:0000256" key="1">
    <source>
        <dbReference type="SAM" id="SignalP"/>
    </source>
</evidence>
<evidence type="ECO:0000259" key="2">
    <source>
        <dbReference type="Pfam" id="PF03713"/>
    </source>
</evidence>
<evidence type="ECO:0000313" key="4">
    <source>
        <dbReference type="Proteomes" id="UP000505377"/>
    </source>
</evidence>
<keyword evidence="1" id="KW-0732">Signal</keyword>
<dbReference type="Proteomes" id="UP000505377">
    <property type="component" value="Chromosome"/>
</dbReference>
<dbReference type="Gene3D" id="1.20.1260.10">
    <property type="match status" value="1"/>
</dbReference>
<protein>
    <submittedName>
        <fullName evidence="3">DUF305 domain-containing protein</fullName>
    </submittedName>
</protein>
<dbReference type="EMBL" id="CP053564">
    <property type="protein sequence ID" value="QJY48518.1"/>
    <property type="molecule type" value="Genomic_DNA"/>
</dbReference>
<proteinExistence type="predicted"/>
<organism evidence="3 4">
    <name type="scientific">Pseudonocardia broussonetiae</name>
    <dbReference type="NCBI Taxonomy" id="2736640"/>
    <lineage>
        <taxon>Bacteria</taxon>
        <taxon>Bacillati</taxon>
        <taxon>Actinomycetota</taxon>
        <taxon>Actinomycetes</taxon>
        <taxon>Pseudonocardiales</taxon>
        <taxon>Pseudonocardiaceae</taxon>
        <taxon>Pseudonocardia</taxon>
    </lineage>
</organism>
<feature type="signal peptide" evidence="1">
    <location>
        <begin position="1"/>
        <end position="19"/>
    </location>
</feature>
<gene>
    <name evidence="3" type="ORF">HOP40_24275</name>
</gene>
<feature type="domain" description="DUF305" evidence="2">
    <location>
        <begin position="57"/>
        <end position="196"/>
    </location>
</feature>
<dbReference type="InterPro" id="IPR012347">
    <property type="entry name" value="Ferritin-like"/>
</dbReference>
<dbReference type="InterPro" id="IPR005183">
    <property type="entry name" value="DUF305_CopM-like"/>
</dbReference>
<dbReference type="KEGG" id="pbro:HOP40_24275"/>
<dbReference type="AlphaFoldDB" id="A0A6M6JKF3"/>
<dbReference type="PANTHER" id="PTHR36933">
    <property type="entry name" value="SLL0788 PROTEIN"/>
    <property type="match status" value="1"/>
</dbReference>
<dbReference type="PANTHER" id="PTHR36933:SF1">
    <property type="entry name" value="SLL0788 PROTEIN"/>
    <property type="match status" value="1"/>
</dbReference>
<reference evidence="3 4" key="1">
    <citation type="submission" date="2020-05" db="EMBL/GenBank/DDBJ databases">
        <authorList>
            <person name="Mo P."/>
        </authorList>
    </citation>
    <scope>NUCLEOTIDE SEQUENCE [LARGE SCALE GENOMIC DNA]</scope>
    <source>
        <strain evidence="3 4">Gen01</strain>
    </source>
</reference>
<dbReference type="Pfam" id="PF03713">
    <property type="entry name" value="DUF305"/>
    <property type="match status" value="1"/>
</dbReference>
<feature type="chain" id="PRO_5026810792" evidence="1">
    <location>
        <begin position="20"/>
        <end position="204"/>
    </location>
</feature>